<dbReference type="EMBL" id="CP048113">
    <property type="protein sequence ID" value="QHS59812.1"/>
    <property type="molecule type" value="Genomic_DNA"/>
</dbReference>
<dbReference type="RefSeq" id="WP_162331507.1">
    <property type="nucleotide sequence ID" value="NZ_CP048113.1"/>
</dbReference>
<sequence>MINSWTIITKQQAKYYTSEFYMKGKRNAQEIPAARMRQTSWPPPSTP</sequence>
<protein>
    <submittedName>
        <fullName evidence="1">Uncharacterized protein</fullName>
    </submittedName>
</protein>
<organism evidence="1 2">
    <name type="scientific">Chitinophaga agri</name>
    <dbReference type="NCBI Taxonomy" id="2703787"/>
    <lineage>
        <taxon>Bacteria</taxon>
        <taxon>Pseudomonadati</taxon>
        <taxon>Bacteroidota</taxon>
        <taxon>Chitinophagia</taxon>
        <taxon>Chitinophagales</taxon>
        <taxon>Chitinophagaceae</taxon>
        <taxon>Chitinophaga</taxon>
    </lineage>
</organism>
<gene>
    <name evidence="1" type="ORF">GWR21_09475</name>
</gene>
<evidence type="ECO:0000313" key="2">
    <source>
        <dbReference type="Proteomes" id="UP000476411"/>
    </source>
</evidence>
<proteinExistence type="predicted"/>
<keyword evidence="2" id="KW-1185">Reference proteome</keyword>
<evidence type="ECO:0000313" key="1">
    <source>
        <dbReference type="EMBL" id="QHS59812.1"/>
    </source>
</evidence>
<name>A0A6B9ZBN6_9BACT</name>
<dbReference type="KEGG" id="chih:GWR21_09475"/>
<reference evidence="1 2" key="1">
    <citation type="submission" date="2020-01" db="EMBL/GenBank/DDBJ databases">
        <title>Complete genome sequence of Chitinophaga sp. H33E-04 isolated from quinoa roots.</title>
        <authorList>
            <person name="Weon H.-Y."/>
            <person name="Lee S.A."/>
        </authorList>
    </citation>
    <scope>NUCLEOTIDE SEQUENCE [LARGE SCALE GENOMIC DNA]</scope>
    <source>
        <strain evidence="1 2">H33E-04</strain>
    </source>
</reference>
<accession>A0A6B9ZBN6</accession>
<dbReference type="AlphaFoldDB" id="A0A6B9ZBN6"/>
<dbReference type="Proteomes" id="UP000476411">
    <property type="component" value="Chromosome"/>
</dbReference>